<dbReference type="PANTHER" id="PTHR12138:SF135">
    <property type="entry name" value="SAM DOMAIN-CONTAINING PROTEIN"/>
    <property type="match status" value="1"/>
</dbReference>
<evidence type="ECO:0000256" key="1">
    <source>
        <dbReference type="SAM" id="MobiDB-lite"/>
    </source>
</evidence>
<sequence length="398" mass="43192">MRKLLSSGQEARASSPSANPSELSRNLSSPRCLHCCHRGPAQPGLLLDDSSSPLTGLPASVLVSHGSQINLIRSQVLNQVGCLPGQNPPVALVSFRGKAEVLERWPHGPAELPSPNSPVAHLPTLLQPQGPPCSPPWHTFPGRASAWQFPLPGMFYPRNLQGSFPQLLPVLLKMTPFQCSLSQTTLIKTAHPSPPTRPFFVGFFLCFIEAESRSVTQAGVQWCDLGSQQPPPPGSSNSLASVTRVAGITGARHHARLIVFVVETGFYHVGQAGLKLLTSEDLPALASQSAGITGMSHHARATWPFFSPFQASVFLCSTYCLRTNYTIRYAWWWTPRSGALLCSPQPLERLLALGGPLSGSGPVTTWLSGRIKIQNSVHRNKHEGRHIYIHRQGVTTLM</sequence>
<evidence type="ECO:0000313" key="3">
    <source>
        <dbReference type="Proteomes" id="UP000694416"/>
    </source>
</evidence>
<accession>A0A8C9LRC8</accession>
<feature type="region of interest" description="Disordered" evidence="1">
    <location>
        <begin position="1"/>
        <end position="25"/>
    </location>
</feature>
<proteinExistence type="predicted"/>
<protein>
    <submittedName>
        <fullName evidence="2">Uncharacterized protein</fullName>
    </submittedName>
</protein>
<name>A0A8C9LRC8_9PRIM</name>
<dbReference type="PANTHER" id="PTHR12138">
    <property type="entry name" value="PRIMATE-EXPANDED PROTEIN FAMILY"/>
    <property type="match status" value="1"/>
</dbReference>
<dbReference type="PRINTS" id="PR02045">
    <property type="entry name" value="F138DOMAIN"/>
</dbReference>
<organism evidence="2 3">
    <name type="scientific">Piliocolobus tephrosceles</name>
    <name type="common">Ugandan red Colobus</name>
    <dbReference type="NCBI Taxonomy" id="591936"/>
    <lineage>
        <taxon>Eukaryota</taxon>
        <taxon>Metazoa</taxon>
        <taxon>Chordata</taxon>
        <taxon>Craniata</taxon>
        <taxon>Vertebrata</taxon>
        <taxon>Euteleostomi</taxon>
        <taxon>Mammalia</taxon>
        <taxon>Eutheria</taxon>
        <taxon>Euarchontoglires</taxon>
        <taxon>Primates</taxon>
        <taxon>Haplorrhini</taxon>
        <taxon>Catarrhini</taxon>
        <taxon>Cercopithecidae</taxon>
        <taxon>Colobinae</taxon>
        <taxon>Piliocolobus</taxon>
    </lineage>
</organism>
<keyword evidence="3" id="KW-1185">Reference proteome</keyword>
<evidence type="ECO:0000313" key="2">
    <source>
        <dbReference type="Ensembl" id="ENSPTEP00000023045.1"/>
    </source>
</evidence>
<dbReference type="Proteomes" id="UP000694416">
    <property type="component" value="Unplaced"/>
</dbReference>
<reference evidence="2" key="1">
    <citation type="submission" date="2025-08" db="UniProtKB">
        <authorList>
            <consortium name="Ensembl"/>
        </authorList>
    </citation>
    <scope>IDENTIFICATION</scope>
</reference>
<dbReference type="AlphaFoldDB" id="A0A8C9LRC8"/>
<reference evidence="2" key="2">
    <citation type="submission" date="2025-09" db="UniProtKB">
        <authorList>
            <consortium name="Ensembl"/>
        </authorList>
    </citation>
    <scope>IDENTIFICATION</scope>
</reference>
<dbReference type="Ensembl" id="ENSPTET00000033031.1">
    <property type="protein sequence ID" value="ENSPTEP00000023045.1"/>
    <property type="gene ID" value="ENSPTEG00000023857.1"/>
</dbReference>